<accession>A0ABU5VWD5</accession>
<reference evidence="1 2" key="1">
    <citation type="submission" date="2023-11" db="EMBL/GenBank/DDBJ databases">
        <title>A Novel Polar Bacteriovorax (B. antarcticus) Isolated from the Biocrust in Antarctica.</title>
        <authorList>
            <person name="Mun W."/>
            <person name="Choi S.Y."/>
            <person name="Mitchell R.J."/>
        </authorList>
    </citation>
    <scope>NUCLEOTIDE SEQUENCE [LARGE SCALE GENOMIC DNA]</scope>
    <source>
        <strain evidence="1 2">PP10</strain>
    </source>
</reference>
<organism evidence="1 2">
    <name type="scientific">Bacteriovorax antarcticus</name>
    <dbReference type="NCBI Taxonomy" id="3088717"/>
    <lineage>
        <taxon>Bacteria</taxon>
        <taxon>Pseudomonadati</taxon>
        <taxon>Bdellovibrionota</taxon>
        <taxon>Bacteriovoracia</taxon>
        <taxon>Bacteriovoracales</taxon>
        <taxon>Bacteriovoracaceae</taxon>
        <taxon>Bacteriovorax</taxon>
    </lineage>
</organism>
<evidence type="ECO:0000313" key="2">
    <source>
        <dbReference type="Proteomes" id="UP001302274"/>
    </source>
</evidence>
<keyword evidence="2" id="KW-1185">Reference proteome</keyword>
<dbReference type="PANTHER" id="PTHR31299:SF0">
    <property type="entry name" value="ESTERASE, PUTATIVE (AFU_ORTHOLOGUE AFUA_1G05850)-RELATED"/>
    <property type="match status" value="1"/>
</dbReference>
<gene>
    <name evidence="1" type="ORF">SHI21_14165</name>
</gene>
<dbReference type="PANTHER" id="PTHR31299">
    <property type="entry name" value="ESTERASE, PUTATIVE (AFU_ORTHOLOGUE AFUA_1G05850)-RELATED"/>
    <property type="match status" value="1"/>
</dbReference>
<dbReference type="InterPro" id="IPR007815">
    <property type="entry name" value="Emycin_Estase"/>
</dbReference>
<protein>
    <submittedName>
        <fullName evidence="1">Erythromycin esterase family protein</fullName>
    </submittedName>
</protein>
<dbReference type="Gene3D" id="3.30.1870.10">
    <property type="entry name" value="EreA-like, domain 2"/>
    <property type="match status" value="1"/>
</dbReference>
<dbReference type="Proteomes" id="UP001302274">
    <property type="component" value="Unassembled WGS sequence"/>
</dbReference>
<name>A0ABU5VWD5_9BACT</name>
<proteinExistence type="predicted"/>
<dbReference type="EMBL" id="JAYGJQ010000002">
    <property type="protein sequence ID" value="MEA9357367.1"/>
    <property type="molecule type" value="Genomic_DNA"/>
</dbReference>
<dbReference type="Gene3D" id="3.40.1660.10">
    <property type="entry name" value="EreA-like (biosynthetic domain)"/>
    <property type="match status" value="1"/>
</dbReference>
<dbReference type="CDD" id="cd14728">
    <property type="entry name" value="Ere-like"/>
    <property type="match status" value="1"/>
</dbReference>
<evidence type="ECO:0000313" key="1">
    <source>
        <dbReference type="EMBL" id="MEA9357367.1"/>
    </source>
</evidence>
<dbReference type="Pfam" id="PF05139">
    <property type="entry name" value="Erythro_esteras"/>
    <property type="match status" value="1"/>
</dbReference>
<dbReference type="RefSeq" id="WP_323577351.1">
    <property type="nucleotide sequence ID" value="NZ_JAYGJQ010000002.1"/>
</dbReference>
<dbReference type="InterPro" id="IPR014622">
    <property type="entry name" value="UCP036794_erythomycin"/>
</dbReference>
<dbReference type="Gene3D" id="1.20.1440.30">
    <property type="entry name" value="Biosynthetic Protein domain"/>
    <property type="match status" value="1"/>
</dbReference>
<comment type="caution">
    <text evidence="1">The sequence shown here is derived from an EMBL/GenBank/DDBJ whole genome shotgun (WGS) entry which is preliminary data.</text>
</comment>
<dbReference type="PIRSF" id="PIRSF036794">
    <property type="entry name" value="UCP_erythr_ester"/>
    <property type="match status" value="1"/>
</dbReference>
<sequence>MGQSFFNAHLKKHAMPFGSIDDFGPLIETYKDKKIVMIGESSHGTHEFYEWRARISKELIEKHGFNFIAVEGDWPACHQVHQRIQNRSKENPLRTLSHFSRWPTWMWGNLEMADVIKWLSEWNDQGHSVGFHGLDVYSLYESIEQVKKSVENKKPQILEVVKEFYSCFDPYLHNEKAYARSLFQYPEGCAEEVSSALEEILKSNIQNDEAFFDAVQNAKIIRNAEKYYRTMITGEDSWNVRDHHMMETLERLMEFYGSEARAIVWAHNTHIGDYRATDMLLANQINIGGLARERFGEKNVALIGFSTYAGSVIAGAAWDGKMEIMKVPEGAPGSLEYYLHSATNFIGAKQFYIEMKKVKDVEIFNDFIGHRAIGVVYHPTYESRGNYVPTIAAKRYDALIFIDKTSALSPLEIYFDRDKIPETYPFGAHM</sequence>
<dbReference type="SUPFAM" id="SSF159501">
    <property type="entry name" value="EreA/ChaN-like"/>
    <property type="match status" value="1"/>
</dbReference>
<dbReference type="InterPro" id="IPR052036">
    <property type="entry name" value="Hydrolase/PRTase-associated"/>
</dbReference>